<evidence type="ECO:0000313" key="6">
    <source>
        <dbReference type="Proteomes" id="UP000005709"/>
    </source>
</evidence>
<accession>C8PF00</accession>
<evidence type="ECO:0000259" key="4">
    <source>
        <dbReference type="PROSITE" id="PS50893"/>
    </source>
</evidence>
<evidence type="ECO:0000313" key="5">
    <source>
        <dbReference type="EMBL" id="EEV18628.1"/>
    </source>
</evidence>
<organism evidence="5 6">
    <name type="scientific">Campylobacter gracilis RM3268</name>
    <dbReference type="NCBI Taxonomy" id="553220"/>
    <lineage>
        <taxon>Bacteria</taxon>
        <taxon>Pseudomonadati</taxon>
        <taxon>Campylobacterota</taxon>
        <taxon>Epsilonproteobacteria</taxon>
        <taxon>Campylobacterales</taxon>
        <taxon>Campylobacteraceae</taxon>
        <taxon>Campylobacter</taxon>
    </lineage>
</organism>
<dbReference type="InterPro" id="IPR050093">
    <property type="entry name" value="ABC_SmlMolc_Importer"/>
</dbReference>
<dbReference type="PANTHER" id="PTHR42781:SF4">
    <property type="entry name" value="SPERMIDINE_PUTRESCINE IMPORT ATP-BINDING PROTEIN POTA"/>
    <property type="match status" value="1"/>
</dbReference>
<dbReference type="EMBL" id="ACYG01000009">
    <property type="protein sequence ID" value="EEV18628.1"/>
    <property type="molecule type" value="Genomic_DNA"/>
</dbReference>
<dbReference type="RefSeq" id="WP_005869696.1">
    <property type="nucleotide sequence ID" value="NZ_ACYG01000009.1"/>
</dbReference>
<keyword evidence="2" id="KW-0547">Nucleotide-binding</keyword>
<gene>
    <name evidence="5" type="ORF">CAMGR0001_2640</name>
</gene>
<dbReference type="InterPro" id="IPR003593">
    <property type="entry name" value="AAA+_ATPase"/>
</dbReference>
<dbReference type="EC" id="3.6.3.25" evidence="5"/>
<keyword evidence="3 5" id="KW-0067">ATP-binding</keyword>
<dbReference type="InterPro" id="IPR017871">
    <property type="entry name" value="ABC_transporter-like_CS"/>
</dbReference>
<dbReference type="PANTHER" id="PTHR42781">
    <property type="entry name" value="SPERMIDINE/PUTRESCINE IMPORT ATP-BINDING PROTEIN POTA"/>
    <property type="match status" value="1"/>
</dbReference>
<dbReference type="InterPro" id="IPR027417">
    <property type="entry name" value="P-loop_NTPase"/>
</dbReference>
<dbReference type="InterPro" id="IPR003439">
    <property type="entry name" value="ABC_transporter-like_ATP-bd"/>
</dbReference>
<dbReference type="Gene3D" id="3.40.50.300">
    <property type="entry name" value="P-loop containing nucleotide triphosphate hydrolases"/>
    <property type="match status" value="1"/>
</dbReference>
<dbReference type="STRING" id="824.CGRAC_0352"/>
<dbReference type="PROSITE" id="PS50893">
    <property type="entry name" value="ABC_TRANSPORTER_2"/>
    <property type="match status" value="1"/>
</dbReference>
<dbReference type="Pfam" id="PF00005">
    <property type="entry name" value="ABC_tran"/>
    <property type="match status" value="1"/>
</dbReference>
<dbReference type="AlphaFoldDB" id="C8PF00"/>
<evidence type="ECO:0000256" key="3">
    <source>
        <dbReference type="ARBA" id="ARBA00022840"/>
    </source>
</evidence>
<dbReference type="GO" id="GO:0005524">
    <property type="term" value="F:ATP binding"/>
    <property type="evidence" value="ECO:0007669"/>
    <property type="project" value="UniProtKB-KW"/>
</dbReference>
<dbReference type="Proteomes" id="UP000005709">
    <property type="component" value="Unassembled WGS sequence"/>
</dbReference>
<dbReference type="PROSITE" id="PS00211">
    <property type="entry name" value="ABC_TRANSPORTER_1"/>
    <property type="match status" value="1"/>
</dbReference>
<dbReference type="SUPFAM" id="SSF52540">
    <property type="entry name" value="P-loop containing nucleoside triphosphate hydrolases"/>
    <property type="match status" value="1"/>
</dbReference>
<proteinExistence type="predicted"/>
<evidence type="ECO:0000256" key="1">
    <source>
        <dbReference type="ARBA" id="ARBA00022448"/>
    </source>
</evidence>
<keyword evidence="1" id="KW-0813">Transport</keyword>
<feature type="domain" description="ABC transporter" evidence="4">
    <location>
        <begin position="1"/>
        <end position="226"/>
    </location>
</feature>
<comment type="caution">
    <text evidence="5">The sequence shown here is derived from an EMBL/GenBank/DDBJ whole genome shotgun (WGS) entry which is preliminary data.</text>
</comment>
<protein>
    <submittedName>
        <fullName evidence="5">ABC transporter, ATP-binding protein</fullName>
        <ecNumber evidence="5">3.6.3.25</ecNumber>
    </submittedName>
</protein>
<dbReference type="OrthoDB" id="9809450at2"/>
<keyword evidence="5" id="KW-0378">Hydrolase</keyword>
<dbReference type="SMART" id="SM00382">
    <property type="entry name" value="AAA"/>
    <property type="match status" value="1"/>
</dbReference>
<dbReference type="eggNOG" id="COG3842">
    <property type="taxonomic scope" value="Bacteria"/>
</dbReference>
<sequence>MITIDCKKKISDDFSIDARLEINKGSFVCLYGRSGSGKTTLLRILAGFLRADSGSIKDGDRVLQEGNEFLSAGKRRIGFLFQDYALFENMSVTGNLLFARNDPQKAAMLLEILELSEFAKSGVEGLSGGQKQRVALARALMQEPEILLLDEPLSALDFTMREKIQEYLLKIHEQFHQTVILVSHDVSEIYRLCKRVYEMKDGRIVRTGTPEEIFLKTSGSQKFSFVGKIVDLQARDGVKVAVVAIGSQLCEVVLSNAEADGLQVGDEVKAGAKAFNITLRKI</sequence>
<name>C8PF00_9BACT</name>
<reference evidence="5 6" key="1">
    <citation type="submission" date="2009-07" db="EMBL/GenBank/DDBJ databases">
        <authorList>
            <person name="Madupu R."/>
            <person name="Sebastian Y."/>
            <person name="Durkin A.S."/>
            <person name="Torralba M."/>
            <person name="Methe B."/>
            <person name="Sutton G.G."/>
            <person name="Strausberg R.L."/>
            <person name="Nelson K.E."/>
        </authorList>
    </citation>
    <scope>NUCLEOTIDE SEQUENCE [LARGE SCALE GENOMIC DNA]</scope>
    <source>
        <strain evidence="5 6">RM3268</strain>
    </source>
</reference>
<keyword evidence="6" id="KW-1185">Reference proteome</keyword>
<evidence type="ECO:0000256" key="2">
    <source>
        <dbReference type="ARBA" id="ARBA00022741"/>
    </source>
</evidence>
<dbReference type="GO" id="GO:0016887">
    <property type="term" value="F:ATP hydrolysis activity"/>
    <property type="evidence" value="ECO:0007669"/>
    <property type="project" value="InterPro"/>
</dbReference>